<dbReference type="GeneID" id="18922279"/>
<dbReference type="VEuPathDB" id="FungiDB:MELLADRAFT_104473"/>
<protein>
    <submittedName>
        <fullName evidence="1">Uncharacterized protein</fullName>
    </submittedName>
</protein>
<evidence type="ECO:0000313" key="2">
    <source>
        <dbReference type="Proteomes" id="UP000001072"/>
    </source>
</evidence>
<name>F4REU0_MELLP</name>
<dbReference type="AlphaFoldDB" id="F4REU0"/>
<keyword evidence="2" id="KW-1185">Reference proteome</keyword>
<dbReference type="PANTHER" id="PTHR34407:SF1">
    <property type="entry name" value="SGNH HYDROLASE-TYPE ESTERASE DOMAIN-CONTAINING PROTEIN"/>
    <property type="match status" value="1"/>
</dbReference>
<dbReference type="InParanoid" id="F4REU0"/>
<dbReference type="RefSeq" id="XP_007407522.1">
    <property type="nucleotide sequence ID" value="XM_007407460.1"/>
</dbReference>
<dbReference type="KEGG" id="mlr:MELLADRAFT_104473"/>
<reference evidence="2" key="1">
    <citation type="journal article" date="2011" name="Proc. Natl. Acad. Sci. U.S.A.">
        <title>Obligate biotrophy features unraveled by the genomic analysis of rust fungi.</title>
        <authorList>
            <person name="Duplessis S."/>
            <person name="Cuomo C.A."/>
            <person name="Lin Y.-C."/>
            <person name="Aerts A."/>
            <person name="Tisserant E."/>
            <person name="Veneault-Fourrey C."/>
            <person name="Joly D.L."/>
            <person name="Hacquard S."/>
            <person name="Amselem J."/>
            <person name="Cantarel B.L."/>
            <person name="Chiu R."/>
            <person name="Coutinho P.M."/>
            <person name="Feau N."/>
            <person name="Field M."/>
            <person name="Frey P."/>
            <person name="Gelhaye E."/>
            <person name="Goldberg J."/>
            <person name="Grabherr M.G."/>
            <person name="Kodira C.D."/>
            <person name="Kohler A."/>
            <person name="Kuees U."/>
            <person name="Lindquist E.A."/>
            <person name="Lucas S.M."/>
            <person name="Mago R."/>
            <person name="Mauceli E."/>
            <person name="Morin E."/>
            <person name="Murat C."/>
            <person name="Pangilinan J.L."/>
            <person name="Park R."/>
            <person name="Pearson M."/>
            <person name="Quesneville H."/>
            <person name="Rouhier N."/>
            <person name="Sakthikumar S."/>
            <person name="Salamov A.A."/>
            <person name="Schmutz J."/>
            <person name="Selles B."/>
            <person name="Shapiro H."/>
            <person name="Tanguay P."/>
            <person name="Tuskan G.A."/>
            <person name="Henrissat B."/>
            <person name="Van de Peer Y."/>
            <person name="Rouze P."/>
            <person name="Ellis J.G."/>
            <person name="Dodds P.N."/>
            <person name="Schein J.E."/>
            <person name="Zhong S."/>
            <person name="Hamelin R.C."/>
            <person name="Grigoriev I.V."/>
            <person name="Szabo L.J."/>
            <person name="Martin F."/>
        </authorList>
    </citation>
    <scope>NUCLEOTIDE SEQUENCE [LARGE SCALE GENOMIC DNA]</scope>
    <source>
        <strain evidence="2">98AG31 / pathotype 3-4-7</strain>
    </source>
</reference>
<dbReference type="PANTHER" id="PTHR34407">
    <property type="entry name" value="EXPRESSED PROTEIN"/>
    <property type="match status" value="1"/>
</dbReference>
<organism evidence="2">
    <name type="scientific">Melampsora larici-populina (strain 98AG31 / pathotype 3-4-7)</name>
    <name type="common">Poplar leaf rust fungus</name>
    <dbReference type="NCBI Taxonomy" id="747676"/>
    <lineage>
        <taxon>Eukaryota</taxon>
        <taxon>Fungi</taxon>
        <taxon>Dikarya</taxon>
        <taxon>Basidiomycota</taxon>
        <taxon>Pucciniomycotina</taxon>
        <taxon>Pucciniomycetes</taxon>
        <taxon>Pucciniales</taxon>
        <taxon>Melampsoraceae</taxon>
        <taxon>Melampsora</taxon>
    </lineage>
</organism>
<dbReference type="OrthoDB" id="544608at2759"/>
<accession>F4REU0</accession>
<sequence length="282" mass="32001">MSLPNQPAIFYVSVNALKNGDIATGFPTTLPVSQYFDIPVFSVRNMILPLLMKDPSQKSILGLFGNRSEPETEVDTLHMNYNGHKAVADLMILYLRKQTCELNRREQSPHTWQHPNNDLWPGPDSLGQVPRLRLLDQWSTEPYPIISQPTCSTVQSSTHPLKPIRMTGGFQHVIINDKKFFATDQIDSRIKFKIKLIEGQVGILHWVTQDKSFGAMICSIDGAWSNDQKWIDGYSDHGMPYLAYSGILWKNLSPGFHTLECKSTRNEKFGGEKFRLVGLTYS</sequence>
<evidence type="ECO:0000313" key="1">
    <source>
        <dbReference type="EMBL" id="EGG09162.1"/>
    </source>
</evidence>
<gene>
    <name evidence="1" type="ORF">MELLADRAFT_104473</name>
</gene>
<dbReference type="eggNOG" id="ENOG502S0MI">
    <property type="taxonomic scope" value="Eukaryota"/>
</dbReference>
<proteinExistence type="predicted"/>
<dbReference type="Proteomes" id="UP000001072">
    <property type="component" value="Unassembled WGS sequence"/>
</dbReference>
<dbReference type="EMBL" id="GL883098">
    <property type="protein sequence ID" value="EGG09162.1"/>
    <property type="molecule type" value="Genomic_DNA"/>
</dbReference>
<dbReference type="HOGENOM" id="CLU_034125_0_0_1"/>